<feature type="transmembrane region" description="Helical" evidence="1">
    <location>
        <begin position="36"/>
        <end position="60"/>
    </location>
</feature>
<accession>A0A344TJJ5</accession>
<dbReference type="Proteomes" id="UP000251993">
    <property type="component" value="Chromosome"/>
</dbReference>
<dbReference type="OrthoDB" id="1132160at2"/>
<evidence type="ECO:0000256" key="1">
    <source>
        <dbReference type="SAM" id="Phobius"/>
    </source>
</evidence>
<evidence type="ECO:0000313" key="2">
    <source>
        <dbReference type="EMBL" id="AXE18816.1"/>
    </source>
</evidence>
<dbReference type="KEGG" id="run:DR864_14190"/>
<dbReference type="EMBL" id="CP030850">
    <property type="protein sequence ID" value="AXE18816.1"/>
    <property type="molecule type" value="Genomic_DNA"/>
</dbReference>
<keyword evidence="1" id="KW-0812">Transmembrane</keyword>
<protein>
    <recommendedName>
        <fullName evidence="4">Rod shape-determining protein MreD</fullName>
    </recommendedName>
</protein>
<evidence type="ECO:0000313" key="3">
    <source>
        <dbReference type="Proteomes" id="UP000251993"/>
    </source>
</evidence>
<dbReference type="AlphaFoldDB" id="A0A344TJJ5"/>
<feature type="transmembrane region" description="Helical" evidence="1">
    <location>
        <begin position="6"/>
        <end position="24"/>
    </location>
</feature>
<organism evidence="2 3">
    <name type="scientific">Runella rosea</name>
    <dbReference type="NCBI Taxonomy" id="2259595"/>
    <lineage>
        <taxon>Bacteria</taxon>
        <taxon>Pseudomonadati</taxon>
        <taxon>Bacteroidota</taxon>
        <taxon>Cytophagia</taxon>
        <taxon>Cytophagales</taxon>
        <taxon>Spirosomataceae</taxon>
        <taxon>Runella</taxon>
    </lineage>
</organism>
<reference evidence="2 3" key="1">
    <citation type="submission" date="2018-07" db="EMBL/GenBank/DDBJ databases">
        <title>Genome sequencing of Runella.</title>
        <authorList>
            <person name="Baek M.-G."/>
            <person name="Yi H."/>
        </authorList>
    </citation>
    <scope>NUCLEOTIDE SEQUENCE [LARGE SCALE GENOMIC DNA]</scope>
    <source>
        <strain evidence="2 3">HYN0085</strain>
    </source>
</reference>
<keyword evidence="1" id="KW-1133">Transmembrane helix</keyword>
<feature type="transmembrane region" description="Helical" evidence="1">
    <location>
        <begin position="145"/>
        <end position="165"/>
    </location>
</feature>
<evidence type="ECO:0008006" key="4">
    <source>
        <dbReference type="Google" id="ProtNLM"/>
    </source>
</evidence>
<sequence>MNPNEIVRSALRWLVYVLLHIFVARHLVLFDYAFCFIYVGAILFLPQEINLTGLLLIGFATGVAVDSFDNTLGLHAATAVFVAYLRPIIIRYQFAQKLSEGRLELSLKGLGLPAFLSYTLILVSVHHLLLFFVEAGSLSLLPYTLLKIVCSILFTTLTILLTQLFSR</sequence>
<keyword evidence="1" id="KW-0472">Membrane</keyword>
<proteinExistence type="predicted"/>
<gene>
    <name evidence="2" type="ORF">DR864_14190</name>
</gene>
<feature type="transmembrane region" description="Helical" evidence="1">
    <location>
        <begin position="72"/>
        <end position="89"/>
    </location>
</feature>
<name>A0A344TJJ5_9BACT</name>
<feature type="transmembrane region" description="Helical" evidence="1">
    <location>
        <begin position="110"/>
        <end position="133"/>
    </location>
</feature>
<keyword evidence="3" id="KW-1185">Reference proteome</keyword>
<dbReference type="RefSeq" id="WP_114067597.1">
    <property type="nucleotide sequence ID" value="NZ_CP030850.1"/>
</dbReference>